<evidence type="ECO:0000259" key="1">
    <source>
        <dbReference type="PROSITE" id="PS50206"/>
    </source>
</evidence>
<feature type="domain" description="Rhodanese" evidence="1">
    <location>
        <begin position="47"/>
        <end position="138"/>
    </location>
</feature>
<dbReference type="SMART" id="SM00450">
    <property type="entry name" value="RHOD"/>
    <property type="match status" value="1"/>
</dbReference>
<evidence type="ECO:0000313" key="2">
    <source>
        <dbReference type="EMBL" id="MDU8885156.1"/>
    </source>
</evidence>
<dbReference type="InterPro" id="IPR050229">
    <property type="entry name" value="GlpE_sulfurtransferase"/>
</dbReference>
<name>A0ABU3U472_9FLAO</name>
<reference evidence="2 3" key="1">
    <citation type="submission" date="2023-10" db="EMBL/GenBank/DDBJ databases">
        <title>Marimonas sp. nov. isolated from tidal mud flat.</title>
        <authorList>
            <person name="Jaincy N.J."/>
            <person name="Srinivasan S."/>
            <person name="Lee S.-S."/>
        </authorList>
    </citation>
    <scope>NUCLEOTIDE SEQUENCE [LARGE SCALE GENOMIC DNA]</scope>
    <source>
        <strain evidence="2 3">MJ-SS3</strain>
    </source>
</reference>
<dbReference type="InterPro" id="IPR036873">
    <property type="entry name" value="Rhodanese-like_dom_sf"/>
</dbReference>
<organism evidence="2 3">
    <name type="scientific">Gilvirhabdus luticola</name>
    <dbReference type="NCBI Taxonomy" id="3079858"/>
    <lineage>
        <taxon>Bacteria</taxon>
        <taxon>Pseudomonadati</taxon>
        <taxon>Bacteroidota</taxon>
        <taxon>Flavobacteriia</taxon>
        <taxon>Flavobacteriales</taxon>
        <taxon>Flavobacteriaceae</taxon>
        <taxon>Gilvirhabdus</taxon>
    </lineage>
</organism>
<comment type="caution">
    <text evidence="2">The sequence shown here is derived from an EMBL/GenBank/DDBJ whole genome shotgun (WGS) entry which is preliminary data.</text>
</comment>
<sequence>MIKFSTYIIFFFLTIPFAIAQESLSELLHMHNSNSVLYMSVQELAMPKTDAVIIDSREVEEYNVSHIKNALPVGYDSFDLKTVTENIKDKNQLIVVYCSLGIRSERIAEQIQKSGYTNVYNLYGGIFEWKNADFPLYNLEGETNKIHGFSKEWSKWLKKGECVYE</sequence>
<evidence type="ECO:0000313" key="3">
    <source>
        <dbReference type="Proteomes" id="UP001268651"/>
    </source>
</evidence>
<dbReference type="InterPro" id="IPR001763">
    <property type="entry name" value="Rhodanese-like_dom"/>
</dbReference>
<dbReference type="Pfam" id="PF00581">
    <property type="entry name" value="Rhodanese"/>
    <property type="match status" value="1"/>
</dbReference>
<gene>
    <name evidence="2" type="ORF">RXV94_03215</name>
</gene>
<dbReference type="Gene3D" id="3.40.250.10">
    <property type="entry name" value="Rhodanese-like domain"/>
    <property type="match status" value="1"/>
</dbReference>
<keyword evidence="3" id="KW-1185">Reference proteome</keyword>
<dbReference type="SUPFAM" id="SSF52821">
    <property type="entry name" value="Rhodanese/Cell cycle control phosphatase"/>
    <property type="match status" value="1"/>
</dbReference>
<dbReference type="EMBL" id="JAWHTF010000001">
    <property type="protein sequence ID" value="MDU8885156.1"/>
    <property type="molecule type" value="Genomic_DNA"/>
</dbReference>
<dbReference type="PROSITE" id="PS50206">
    <property type="entry name" value="RHODANESE_3"/>
    <property type="match status" value="1"/>
</dbReference>
<protein>
    <submittedName>
        <fullName evidence="2">Rhodanese-like domain-containing protein</fullName>
    </submittedName>
</protein>
<dbReference type="Proteomes" id="UP001268651">
    <property type="component" value="Unassembled WGS sequence"/>
</dbReference>
<proteinExistence type="predicted"/>
<dbReference type="CDD" id="cd00158">
    <property type="entry name" value="RHOD"/>
    <property type="match status" value="1"/>
</dbReference>
<accession>A0ABU3U472</accession>
<dbReference type="PANTHER" id="PTHR43031">
    <property type="entry name" value="FAD-DEPENDENT OXIDOREDUCTASE"/>
    <property type="match status" value="1"/>
</dbReference>
<dbReference type="RefSeq" id="WP_316661017.1">
    <property type="nucleotide sequence ID" value="NZ_JAWHTF010000001.1"/>
</dbReference>
<dbReference type="NCBIfam" id="NF045521">
    <property type="entry name" value="rhoda_near_glyco"/>
    <property type="match status" value="1"/>
</dbReference>
<dbReference type="PANTHER" id="PTHR43031:SF1">
    <property type="entry name" value="PYRIDINE NUCLEOTIDE-DISULPHIDE OXIDOREDUCTASE"/>
    <property type="match status" value="1"/>
</dbReference>